<dbReference type="RefSeq" id="WP_212643402.1">
    <property type="nucleotide sequence ID" value="NZ_CP074132.1"/>
</dbReference>
<feature type="transmembrane region" description="Helical" evidence="2">
    <location>
        <begin position="252"/>
        <end position="274"/>
    </location>
</feature>
<dbReference type="Pfam" id="PF19590">
    <property type="entry name" value="TrbL_3"/>
    <property type="match status" value="1"/>
</dbReference>
<feature type="transmembrane region" description="Helical" evidence="2">
    <location>
        <begin position="195"/>
        <end position="214"/>
    </location>
</feature>
<evidence type="ECO:0000256" key="1">
    <source>
        <dbReference type="SAM" id="MobiDB-lite"/>
    </source>
</evidence>
<dbReference type="Proteomes" id="UP000678016">
    <property type="component" value="Chromosome"/>
</dbReference>
<reference evidence="5" key="1">
    <citation type="submission" date="2021-05" db="EMBL/GenBank/DDBJ databases">
        <title>Direct Submission.</title>
        <authorList>
            <person name="Li K."/>
            <person name="Gao J."/>
        </authorList>
    </citation>
    <scope>NUCLEOTIDE SEQUENCE [LARGE SCALE GENOMIC DNA]</scope>
    <source>
        <strain evidence="5">HDS12</strain>
    </source>
</reference>
<name>A0ABX8CB47_9ACTN</name>
<evidence type="ECO:0000256" key="3">
    <source>
        <dbReference type="SAM" id="SignalP"/>
    </source>
</evidence>
<keyword evidence="2" id="KW-0472">Membrane</keyword>
<accession>A0ABX8CB47</accession>
<keyword evidence="2" id="KW-1133">Transmembrane helix</keyword>
<feature type="region of interest" description="Disordered" evidence="1">
    <location>
        <begin position="27"/>
        <end position="49"/>
    </location>
</feature>
<feature type="region of interest" description="Disordered" evidence="1">
    <location>
        <begin position="353"/>
        <end position="483"/>
    </location>
</feature>
<feature type="chain" id="PRO_5046052072" description="TrbL/VirB6 plasmid conjugal transfer protein" evidence="3">
    <location>
        <begin position="30"/>
        <end position="483"/>
    </location>
</feature>
<feature type="compositionally biased region" description="Acidic residues" evidence="1">
    <location>
        <begin position="36"/>
        <end position="49"/>
    </location>
</feature>
<feature type="compositionally biased region" description="Low complexity" evidence="1">
    <location>
        <begin position="353"/>
        <end position="375"/>
    </location>
</feature>
<evidence type="ECO:0000313" key="4">
    <source>
        <dbReference type="EMBL" id="QUX30652.1"/>
    </source>
</evidence>
<evidence type="ECO:0000256" key="2">
    <source>
        <dbReference type="SAM" id="Phobius"/>
    </source>
</evidence>
<feature type="transmembrane region" description="Helical" evidence="2">
    <location>
        <begin position="220"/>
        <end position="240"/>
    </location>
</feature>
<keyword evidence="5" id="KW-1185">Reference proteome</keyword>
<sequence>MRPRPWAVAVLVLSLSGVVLVGSPTGAEAAPVPADVPEEPGESAPTDPEECGTFDYGCRVSVGFYVWVADFVAESVEFTITLAALPALSTPAPTDGVRTAWSEVLAVTNSLYLLVVVAAGVLLMSYQTVQTSAGLKELLPRVVLGFVGANTSFLLTEMMRELANGIAVTMLDGAATVDNITETLARVLGDPGGEALLVLLLMLIGSLLVFFFMLAAIVRIVLWILLTAIAPLALACHALPQIDGLARLWWRAMGALMVIQIAQALVLRLMVVLFLSRDAAPDFVEAAQGVMDVLLIICCMYVLVRIPFWAFKQVFNYQKSPLVKGTKLAASLLVFRGLGRAFAAKKTAGTAAASRAASRAPATAAAPAPTRASPRWRQPELSNFSARLPYRQDPLPGIDRRIDRPQQARLRERRRYHQPELTPPRQMPPPRWRQEPLPQWQEPTPRQEMLPGARNLPPPRPRPRPRQPALFDPPTRSRPRRRP</sequence>
<evidence type="ECO:0008006" key="6">
    <source>
        <dbReference type="Google" id="ProtNLM"/>
    </source>
</evidence>
<dbReference type="InterPro" id="IPR045782">
    <property type="entry name" value="TrbL_3"/>
</dbReference>
<feature type="transmembrane region" description="Helical" evidence="2">
    <location>
        <begin position="100"/>
        <end position="126"/>
    </location>
</feature>
<dbReference type="EMBL" id="CP074132">
    <property type="protein sequence ID" value="QUX30652.1"/>
    <property type="molecule type" value="Genomic_DNA"/>
</dbReference>
<gene>
    <name evidence="4" type="ORF">KGD83_09185</name>
</gene>
<feature type="compositionally biased region" description="Pro residues" evidence="1">
    <location>
        <begin position="421"/>
        <end position="431"/>
    </location>
</feature>
<feature type="compositionally biased region" description="Basic and acidic residues" evidence="1">
    <location>
        <begin position="398"/>
        <end position="410"/>
    </location>
</feature>
<keyword evidence="3" id="KW-0732">Signal</keyword>
<keyword evidence="2" id="KW-0812">Transmembrane</keyword>
<proteinExistence type="predicted"/>
<feature type="signal peptide" evidence="3">
    <location>
        <begin position="1"/>
        <end position="29"/>
    </location>
</feature>
<feature type="transmembrane region" description="Helical" evidence="2">
    <location>
        <begin position="138"/>
        <end position="156"/>
    </location>
</feature>
<protein>
    <recommendedName>
        <fullName evidence="6">TrbL/VirB6 plasmid conjugal transfer protein</fullName>
    </recommendedName>
</protein>
<organism evidence="4 5">
    <name type="scientific">Nocardiopsis akebiae</name>
    <dbReference type="NCBI Taxonomy" id="2831968"/>
    <lineage>
        <taxon>Bacteria</taxon>
        <taxon>Bacillati</taxon>
        <taxon>Actinomycetota</taxon>
        <taxon>Actinomycetes</taxon>
        <taxon>Streptosporangiales</taxon>
        <taxon>Nocardiopsidaceae</taxon>
        <taxon>Nocardiopsis</taxon>
    </lineage>
</organism>
<feature type="transmembrane region" description="Helical" evidence="2">
    <location>
        <begin position="286"/>
        <end position="304"/>
    </location>
</feature>
<evidence type="ECO:0000313" key="5">
    <source>
        <dbReference type="Proteomes" id="UP000678016"/>
    </source>
</evidence>